<dbReference type="OrthoDB" id="9811177at2"/>
<evidence type="ECO:0000313" key="3">
    <source>
        <dbReference type="Proteomes" id="UP000236655"/>
    </source>
</evidence>
<sequence length="216" mass="25422">MEYEIIKSKRKTMAISINHDGMVVIRVPFQATTNNINDLIQKYQHWIDKKLAEVRSRKKDTGVIYFLGETYSLVLLEGDSPAVQIVADTIRVYGYSKEEHQLRLINWYKEQVKNIVQPLMVKYQNLYALKPEKVKVTKAKGRWGSCSSKGTISFSYRLIMLPLFVIEYIVAHELAHLRELNHSLHFWTLVANIYPEYKMAEKWLKNHRYLLADLFI</sequence>
<dbReference type="AlphaFoldDB" id="A0A2I7N9E7"/>
<dbReference type="InterPro" id="IPR002725">
    <property type="entry name" value="YgjP-like_metallopeptidase"/>
</dbReference>
<reference evidence="3" key="1">
    <citation type="submission" date="2017-11" db="EMBL/GenBank/DDBJ databases">
        <authorList>
            <person name="Chan K.G."/>
            <person name="Lee L.S."/>
        </authorList>
    </citation>
    <scope>NUCLEOTIDE SEQUENCE [LARGE SCALE GENOMIC DNA]</scope>
    <source>
        <strain evidence="3">DSM 100970</strain>
    </source>
</reference>
<evidence type="ECO:0000313" key="2">
    <source>
        <dbReference type="EMBL" id="AUR52875.1"/>
    </source>
</evidence>
<dbReference type="Proteomes" id="UP000236655">
    <property type="component" value="Chromosome"/>
</dbReference>
<dbReference type="CDD" id="cd07344">
    <property type="entry name" value="M48_yhfN_like"/>
    <property type="match status" value="1"/>
</dbReference>
<name>A0A2I7N9E7_9NEIS</name>
<feature type="domain" description="YgjP-like metallopeptidase" evidence="1">
    <location>
        <begin position="11"/>
        <end position="207"/>
    </location>
</feature>
<protein>
    <recommendedName>
        <fullName evidence="1">YgjP-like metallopeptidase domain-containing protein</fullName>
    </recommendedName>
</protein>
<dbReference type="PANTHER" id="PTHR30399">
    <property type="entry name" value="UNCHARACTERIZED PROTEIN YGJP"/>
    <property type="match status" value="1"/>
</dbReference>
<accession>A0A2I7N9E7</accession>
<organism evidence="2 3">
    <name type="scientific">Aquella oligotrophica</name>
    <dbReference type="NCBI Taxonomy" id="2067065"/>
    <lineage>
        <taxon>Bacteria</taxon>
        <taxon>Pseudomonadati</taxon>
        <taxon>Pseudomonadota</taxon>
        <taxon>Betaproteobacteria</taxon>
        <taxon>Neisseriales</taxon>
        <taxon>Neisseriaceae</taxon>
        <taxon>Aquella</taxon>
    </lineage>
</organism>
<dbReference type="Gene3D" id="3.30.2010.10">
    <property type="entry name" value="Metalloproteases ('zincins'), catalytic domain"/>
    <property type="match status" value="1"/>
</dbReference>
<dbReference type="KEGG" id="nba:CUN60_11410"/>
<proteinExistence type="predicted"/>
<dbReference type="EMBL" id="CP024847">
    <property type="protein sequence ID" value="AUR52875.1"/>
    <property type="molecule type" value="Genomic_DNA"/>
</dbReference>
<dbReference type="RefSeq" id="WP_102952162.1">
    <property type="nucleotide sequence ID" value="NZ_CP024847.1"/>
</dbReference>
<keyword evidence="3" id="KW-1185">Reference proteome</keyword>
<evidence type="ECO:0000259" key="1">
    <source>
        <dbReference type="Pfam" id="PF01863"/>
    </source>
</evidence>
<dbReference type="InterPro" id="IPR053136">
    <property type="entry name" value="UTP_pyrophosphatase-like"/>
</dbReference>
<dbReference type="Pfam" id="PF01863">
    <property type="entry name" value="YgjP-like"/>
    <property type="match status" value="1"/>
</dbReference>
<gene>
    <name evidence="2" type="ORF">CUN60_11410</name>
</gene>
<dbReference type="PANTHER" id="PTHR30399:SF1">
    <property type="entry name" value="UTP PYROPHOSPHATASE"/>
    <property type="match status" value="1"/>
</dbReference>